<accession>A0A371H4J5</accession>
<reference evidence="3" key="1">
    <citation type="submission" date="2018-05" db="EMBL/GenBank/DDBJ databases">
        <title>Draft genome of Mucuna pruriens seed.</title>
        <authorList>
            <person name="Nnadi N.E."/>
            <person name="Vos R."/>
            <person name="Hasami M.H."/>
            <person name="Devisetty U.K."/>
            <person name="Aguiy J.C."/>
        </authorList>
    </citation>
    <scope>NUCLEOTIDE SEQUENCE [LARGE SCALE GENOMIC DNA]</scope>
    <source>
        <strain evidence="3">JCA_2017</strain>
    </source>
</reference>
<dbReference type="PANTHER" id="PTHR37179:SF1">
    <property type="entry name" value="TRANSGLYCOSYLASE"/>
    <property type="match status" value="1"/>
</dbReference>
<dbReference type="EMBL" id="QJKJ01003582">
    <property type="protein sequence ID" value="RDX97705.1"/>
    <property type="molecule type" value="Genomic_DNA"/>
</dbReference>
<dbReference type="InterPro" id="IPR008258">
    <property type="entry name" value="Transglycosylase_SLT_dom_1"/>
</dbReference>
<comment type="caution">
    <text evidence="3">The sequence shown here is derived from an EMBL/GenBank/DDBJ whole genome shotgun (WGS) entry which is preliminary data.</text>
</comment>
<feature type="domain" description="Transglycosylase SLT" evidence="2">
    <location>
        <begin position="87"/>
        <end position="177"/>
    </location>
</feature>
<dbReference type="AlphaFoldDB" id="A0A371H4J5"/>
<evidence type="ECO:0000256" key="1">
    <source>
        <dbReference type="SAM" id="SignalP"/>
    </source>
</evidence>
<gene>
    <name evidence="3" type="ORF">CR513_19497</name>
</gene>
<organism evidence="3 4">
    <name type="scientific">Mucuna pruriens</name>
    <name type="common">Velvet bean</name>
    <name type="synonym">Dolichos pruriens</name>
    <dbReference type="NCBI Taxonomy" id="157652"/>
    <lineage>
        <taxon>Eukaryota</taxon>
        <taxon>Viridiplantae</taxon>
        <taxon>Streptophyta</taxon>
        <taxon>Embryophyta</taxon>
        <taxon>Tracheophyta</taxon>
        <taxon>Spermatophyta</taxon>
        <taxon>Magnoliopsida</taxon>
        <taxon>eudicotyledons</taxon>
        <taxon>Gunneridae</taxon>
        <taxon>Pentapetalae</taxon>
        <taxon>rosids</taxon>
        <taxon>fabids</taxon>
        <taxon>Fabales</taxon>
        <taxon>Fabaceae</taxon>
        <taxon>Papilionoideae</taxon>
        <taxon>50 kb inversion clade</taxon>
        <taxon>NPAAA clade</taxon>
        <taxon>indigoferoid/millettioid clade</taxon>
        <taxon>Phaseoleae</taxon>
        <taxon>Mucuna</taxon>
    </lineage>
</organism>
<dbReference type="Gene3D" id="1.10.530.10">
    <property type="match status" value="1"/>
</dbReference>
<dbReference type="Pfam" id="PF01464">
    <property type="entry name" value="SLT"/>
    <property type="match status" value="1"/>
</dbReference>
<feature type="signal peptide" evidence="1">
    <location>
        <begin position="1"/>
        <end position="21"/>
    </location>
</feature>
<dbReference type="SUPFAM" id="SSF53955">
    <property type="entry name" value="Lysozyme-like"/>
    <property type="match status" value="1"/>
</dbReference>
<dbReference type="Proteomes" id="UP000257109">
    <property type="component" value="Unassembled WGS sequence"/>
</dbReference>
<evidence type="ECO:0000313" key="4">
    <source>
        <dbReference type="Proteomes" id="UP000257109"/>
    </source>
</evidence>
<dbReference type="OrthoDB" id="550520at2759"/>
<keyword evidence="4" id="KW-1185">Reference proteome</keyword>
<keyword evidence="1" id="KW-0732">Signal</keyword>
<dbReference type="PANTHER" id="PTHR37179">
    <property type="entry name" value="TRANSGLYCOSYLASE"/>
    <property type="match status" value="1"/>
</dbReference>
<protein>
    <recommendedName>
        <fullName evidence="2">Transglycosylase SLT domain-containing protein</fullName>
    </recommendedName>
</protein>
<evidence type="ECO:0000313" key="3">
    <source>
        <dbReference type="EMBL" id="RDX97705.1"/>
    </source>
</evidence>
<evidence type="ECO:0000259" key="2">
    <source>
        <dbReference type="Pfam" id="PF01464"/>
    </source>
</evidence>
<name>A0A371H4J5_MUCPR</name>
<proteinExistence type="predicted"/>
<dbReference type="InterPro" id="IPR023346">
    <property type="entry name" value="Lysozyme-like_dom_sf"/>
</dbReference>
<feature type="non-terminal residue" evidence="3">
    <location>
        <position position="1"/>
    </location>
</feature>
<feature type="chain" id="PRO_5016935078" description="Transglycosylase SLT domain-containing protein" evidence="1">
    <location>
        <begin position="22"/>
        <end position="182"/>
    </location>
</feature>
<sequence>ISFWHQHLIHSLISFFRMAISFSYWDDCVDPQDLEAMWNVPEVCAEWLKAGEDRCQKVHLSRDPDGQAYLTQTEMRAVTNIVISRHFQSEIDPGMICAIAELESDRKLLVMNSSYKSKEPTVGLMQLLPEIAEWLMRLTTACSELGYCSYAAEGHREFLFKPFVNVYLAAAYIKWLSNFDNK</sequence>